<name>A0ABT8LDJ7_9BACT</name>
<keyword evidence="2" id="KW-1185">Reference proteome</keyword>
<accession>A0ABT8LDJ7</accession>
<dbReference type="RefSeq" id="WP_346760481.1">
    <property type="nucleotide sequence ID" value="NZ_JAUJEB010000006.1"/>
</dbReference>
<evidence type="ECO:0008006" key="3">
    <source>
        <dbReference type="Google" id="ProtNLM"/>
    </source>
</evidence>
<gene>
    <name evidence="1" type="ORF">QQ020_23880</name>
</gene>
<dbReference type="Proteomes" id="UP001172083">
    <property type="component" value="Unassembled WGS sequence"/>
</dbReference>
<comment type="caution">
    <text evidence="1">The sequence shown here is derived from an EMBL/GenBank/DDBJ whole genome shotgun (WGS) entry which is preliminary data.</text>
</comment>
<proteinExistence type="predicted"/>
<organism evidence="1 2">
    <name type="scientific">Agaribacillus aureus</name>
    <dbReference type="NCBI Taxonomy" id="3051825"/>
    <lineage>
        <taxon>Bacteria</taxon>
        <taxon>Pseudomonadati</taxon>
        <taxon>Bacteroidota</taxon>
        <taxon>Cytophagia</taxon>
        <taxon>Cytophagales</taxon>
        <taxon>Splendidivirgaceae</taxon>
        <taxon>Agaribacillus</taxon>
    </lineage>
</organism>
<dbReference type="EMBL" id="JAUJEB010000006">
    <property type="protein sequence ID" value="MDN5215141.1"/>
    <property type="molecule type" value="Genomic_DNA"/>
</dbReference>
<evidence type="ECO:0000313" key="2">
    <source>
        <dbReference type="Proteomes" id="UP001172083"/>
    </source>
</evidence>
<protein>
    <recommendedName>
        <fullName evidence="3">DUF2147 domain-containing protein</fullName>
    </recommendedName>
</protein>
<evidence type="ECO:0000313" key="1">
    <source>
        <dbReference type="EMBL" id="MDN5215141.1"/>
    </source>
</evidence>
<sequence length="125" mass="14067">MALVIVAFACAHGQSNSLLIGKWKTSYNDDGEKGFITYEIKTVDGKLKGHTQYIEDDKGNGEDYSSLVLKNIRFSDGKGKATYVIEYEGETYEAEASLTLVDVNTLKIHYSYMGYSDTETWKRVK</sequence>
<reference evidence="1" key="1">
    <citation type="submission" date="2023-06" db="EMBL/GenBank/DDBJ databases">
        <title>Genomic of Agaribacillus aureum.</title>
        <authorList>
            <person name="Wang G."/>
        </authorList>
    </citation>
    <scope>NUCLEOTIDE SEQUENCE</scope>
    <source>
        <strain evidence="1">BMA12</strain>
    </source>
</reference>